<comment type="similarity">
    <text evidence="5">Belongs to the arginase family.</text>
</comment>
<dbReference type="InterPro" id="IPR023696">
    <property type="entry name" value="Ureohydrolase_dom_sf"/>
</dbReference>
<keyword evidence="2 6" id="KW-0378">Hydrolase</keyword>
<dbReference type="eggNOG" id="COG0010">
    <property type="taxonomic scope" value="Bacteria"/>
</dbReference>
<dbReference type="HOGENOM" id="CLU_796519_0_0_10"/>
<dbReference type="GO" id="GO:0008783">
    <property type="term" value="F:agmatinase activity"/>
    <property type="evidence" value="ECO:0007669"/>
    <property type="project" value="TreeGrafter"/>
</dbReference>
<dbReference type="InterPro" id="IPR006035">
    <property type="entry name" value="Ureohydrolase"/>
</dbReference>
<dbReference type="Proteomes" id="UP000005631">
    <property type="component" value="Chromosome"/>
</dbReference>
<dbReference type="STRING" id="926562.Oweho_0873"/>
<keyword evidence="4" id="KW-0464">Manganese</keyword>
<dbReference type="Gene3D" id="3.40.800.10">
    <property type="entry name" value="Ureohydrolase domain"/>
    <property type="match status" value="1"/>
</dbReference>
<dbReference type="GO" id="GO:0033389">
    <property type="term" value="P:putrescine biosynthetic process from arginine, via agmatine"/>
    <property type="evidence" value="ECO:0007669"/>
    <property type="project" value="TreeGrafter"/>
</dbReference>
<dbReference type="GO" id="GO:0006547">
    <property type="term" value="P:L-histidine metabolic process"/>
    <property type="evidence" value="ECO:0007669"/>
    <property type="project" value="UniProtKB-KW"/>
</dbReference>
<dbReference type="CDD" id="cd09988">
    <property type="entry name" value="Formimidoylglutamase"/>
    <property type="match status" value="1"/>
</dbReference>
<dbReference type="Pfam" id="PF00491">
    <property type="entry name" value="Arginase"/>
    <property type="match status" value="1"/>
</dbReference>
<dbReference type="GO" id="GO:0046872">
    <property type="term" value="F:metal ion binding"/>
    <property type="evidence" value="ECO:0007669"/>
    <property type="project" value="UniProtKB-KW"/>
</dbReference>
<keyword evidence="7" id="KW-1185">Reference proteome</keyword>
<keyword evidence="3" id="KW-0369">Histidine metabolism</keyword>
<evidence type="ECO:0000256" key="2">
    <source>
        <dbReference type="ARBA" id="ARBA00022801"/>
    </source>
</evidence>
<gene>
    <name evidence="6" type="ordered locus">Oweho_0873</name>
</gene>
<reference evidence="6 7" key="1">
    <citation type="journal article" date="2012" name="Stand. Genomic Sci.">
        <title>Genome sequence of the orange-pigmented seawater bacterium Owenweeksia hongkongensis type strain (UST20020801(T)).</title>
        <authorList>
            <person name="Riedel T."/>
            <person name="Held B."/>
            <person name="Nolan M."/>
            <person name="Lucas S."/>
            <person name="Lapidus A."/>
            <person name="Tice H."/>
            <person name="Del Rio T.G."/>
            <person name="Cheng J.F."/>
            <person name="Han C."/>
            <person name="Tapia R."/>
            <person name="Goodwin L.A."/>
            <person name="Pitluck S."/>
            <person name="Liolios K."/>
            <person name="Mavromatis K."/>
            <person name="Pagani I."/>
            <person name="Ivanova N."/>
            <person name="Mikhailova N."/>
            <person name="Pati A."/>
            <person name="Chen A."/>
            <person name="Palaniappan K."/>
            <person name="Rohde M."/>
            <person name="Tindall B.J."/>
            <person name="Detter J.C."/>
            <person name="Goker M."/>
            <person name="Woyke T."/>
            <person name="Bristow J."/>
            <person name="Eisen J.A."/>
            <person name="Markowitz V."/>
            <person name="Hugenholtz P."/>
            <person name="Klenk H.P."/>
            <person name="Kyrpides N.C."/>
        </authorList>
    </citation>
    <scope>NUCLEOTIDE SEQUENCE</scope>
    <source>
        <strain evidence="7">DSM 17368 / JCM 12287 / NRRL B-23963</strain>
    </source>
</reference>
<accession>G8R2S9</accession>
<dbReference type="PANTHER" id="PTHR11358:SF35">
    <property type="entry name" value="FORMIMIDOYLGLUTAMASE"/>
    <property type="match status" value="1"/>
</dbReference>
<evidence type="ECO:0000256" key="1">
    <source>
        <dbReference type="ARBA" id="ARBA00022723"/>
    </source>
</evidence>
<sequence>MSSQLSLFTEEQLQANTATRAGETKLGETVQLVSSLDDLSQSTARFVLFGIKEDIGIRANLGIGGATDCWDIAIKALLNVQSNAFLNGSEIAILGHLGFEDLLAEARDLNASNADDLKRLRELTTKIDSHVSETVEAIVGPGKVPIIIGGGHNNSYGNISGTSKALGKAINVLNIDPHTDFRDMEGRHSGNGFSYARHEGYLDKYAVYGLHEGYNGKGIIEKFQSDPKLTFRTFEGLLSKTDSERNHIFMDILNWCGHDALGLELDLDAITKFPVSALNPSGFTLNEVRTLVRATAGLRAPAYFHMCEGSPGRASSQQEKDMLGKSIAYLVTDFVKGYFR</sequence>
<evidence type="ECO:0000313" key="6">
    <source>
        <dbReference type="EMBL" id="AEV31884.1"/>
    </source>
</evidence>
<evidence type="ECO:0000256" key="4">
    <source>
        <dbReference type="ARBA" id="ARBA00023211"/>
    </source>
</evidence>
<dbReference type="EMBL" id="CP003156">
    <property type="protein sequence ID" value="AEV31884.1"/>
    <property type="molecule type" value="Genomic_DNA"/>
</dbReference>
<proteinExistence type="inferred from homology"/>
<protein>
    <submittedName>
        <fullName evidence="6">Arginase family hydrolase, arginase/agmainase/formiminoglutamate hydrolase</fullName>
    </submittedName>
</protein>
<dbReference type="RefSeq" id="WP_014201245.1">
    <property type="nucleotide sequence ID" value="NC_016599.1"/>
</dbReference>
<evidence type="ECO:0000256" key="5">
    <source>
        <dbReference type="PROSITE-ProRule" id="PRU00742"/>
    </source>
</evidence>
<keyword evidence="1" id="KW-0479">Metal-binding</keyword>
<dbReference type="KEGG" id="oho:Oweho_0873"/>
<evidence type="ECO:0000313" key="7">
    <source>
        <dbReference type="Proteomes" id="UP000005631"/>
    </source>
</evidence>
<dbReference type="SUPFAM" id="SSF52768">
    <property type="entry name" value="Arginase/deacetylase"/>
    <property type="match status" value="1"/>
</dbReference>
<dbReference type="PANTHER" id="PTHR11358">
    <property type="entry name" value="ARGINASE/AGMATINASE"/>
    <property type="match status" value="1"/>
</dbReference>
<name>G8R2S9_OWEHD</name>
<dbReference type="AlphaFoldDB" id="G8R2S9"/>
<organism evidence="6 7">
    <name type="scientific">Owenweeksia hongkongensis (strain DSM 17368 / CIP 108786 / JCM 12287 / NRRL B-23963 / UST20020801)</name>
    <dbReference type="NCBI Taxonomy" id="926562"/>
    <lineage>
        <taxon>Bacteria</taxon>
        <taxon>Pseudomonadati</taxon>
        <taxon>Bacteroidota</taxon>
        <taxon>Flavobacteriia</taxon>
        <taxon>Flavobacteriales</taxon>
        <taxon>Owenweeksiaceae</taxon>
        <taxon>Owenweeksia</taxon>
    </lineage>
</organism>
<dbReference type="PATRIC" id="fig|926562.3.peg.888"/>
<dbReference type="PROSITE" id="PS51409">
    <property type="entry name" value="ARGINASE_2"/>
    <property type="match status" value="1"/>
</dbReference>
<evidence type="ECO:0000256" key="3">
    <source>
        <dbReference type="ARBA" id="ARBA00022808"/>
    </source>
</evidence>